<dbReference type="EMBL" id="JAACYS010000022">
    <property type="protein sequence ID" value="NCU17458.1"/>
    <property type="molecule type" value="Genomic_DNA"/>
</dbReference>
<sequence length="382" mass="44794">MAGYIFSLDNIDSLSESINNGVFSTNMNIPKNKIWNKSHEGTFADFITMKEGHNVYFFHKRMIYGVGRLINIKGDCKFLNFPNADMPIVYEHTSLKNQMILNNENNINNRMICCFEGFPYFFKNGVDMDEVLSFNPDKFKMLRAFWKLSFVKIDDEENKALLDIIIKNNEENLTEKKNIFPEKRSLHSRIKNIVNDDYTVNSDKILNLCADSDGSVKHEMALEAGILDYISNKKANIFGEWDYLSHQVVASPFKPIDYMDKMDIFGYRYIRYEPLIKELKTISKYLVIEIKKGSASIEDLNQTMKYVDWVNQEYSFGDYNMIEAFLVAFEFPDYVIKAKNDIVKRNYIKSRRPPVAMYWSNLKLIKYSFDTETNKLKFTLLD</sequence>
<organism evidence="1 2">
    <name type="scientific">Pallidibacillus pasinlerensis</name>
    <dbReference type="NCBI Taxonomy" id="2703818"/>
    <lineage>
        <taxon>Bacteria</taxon>
        <taxon>Bacillati</taxon>
        <taxon>Bacillota</taxon>
        <taxon>Bacilli</taxon>
        <taxon>Bacillales</taxon>
        <taxon>Bacillaceae</taxon>
        <taxon>Pallidibacillus</taxon>
    </lineage>
</organism>
<dbReference type="Proteomes" id="UP000743899">
    <property type="component" value="Unassembled WGS sequence"/>
</dbReference>
<proteinExistence type="predicted"/>
<protein>
    <submittedName>
        <fullName evidence="1">Uncharacterized protein</fullName>
    </submittedName>
</protein>
<keyword evidence="2" id="KW-1185">Reference proteome</keyword>
<reference evidence="1 2" key="1">
    <citation type="submission" date="2020-01" db="EMBL/GenBank/DDBJ databases">
        <title>A novel Bacillus sp. from Pasinler.</title>
        <authorList>
            <person name="Adiguzel A."/>
            <person name="Ay H."/>
            <person name="Baltaci M.O."/>
        </authorList>
    </citation>
    <scope>NUCLEOTIDE SEQUENCE [LARGE SCALE GENOMIC DNA]</scope>
    <source>
        <strain evidence="1 2">P1</strain>
    </source>
</reference>
<accession>A0ABX0A208</accession>
<evidence type="ECO:0000313" key="2">
    <source>
        <dbReference type="Proteomes" id="UP000743899"/>
    </source>
</evidence>
<gene>
    <name evidence="1" type="ORF">GW534_06725</name>
</gene>
<comment type="caution">
    <text evidence="1">The sequence shown here is derived from an EMBL/GenBank/DDBJ whole genome shotgun (WGS) entry which is preliminary data.</text>
</comment>
<dbReference type="RefSeq" id="WP_161920289.1">
    <property type="nucleotide sequence ID" value="NZ_JAACYS010000022.1"/>
</dbReference>
<name>A0ABX0A208_9BACI</name>
<evidence type="ECO:0000313" key="1">
    <source>
        <dbReference type="EMBL" id="NCU17458.1"/>
    </source>
</evidence>
<dbReference type="InterPro" id="IPR011856">
    <property type="entry name" value="tRNA_endonuc-like_dom_sf"/>
</dbReference>
<dbReference type="Gene3D" id="3.40.1350.10">
    <property type="match status" value="1"/>
</dbReference>